<dbReference type="Proteomes" id="UP000823821">
    <property type="component" value="Unassembled WGS sequence"/>
</dbReference>
<sequence>MNVRKIREDLGRARACLKRNEIPRALYLTITAFKESGHTPPMDLRGDFRETIQAFNKDEAFHKEYPVPLTYQPGNERDLCNQLIQIYKALQGQEKQEDYETTLQRKLGLDHCLKEGRVLLAQGKASEADAVFMDGLKNFRNEQAIFSLMAKAHMEAGEYVRALGYIKKGLQYVKDDPVLRELGQICLRKREEMKR</sequence>
<reference evidence="1" key="2">
    <citation type="submission" date="2021-04" db="EMBL/GenBank/DDBJ databases">
        <authorList>
            <person name="Gilroy R."/>
        </authorList>
    </citation>
    <scope>NUCLEOTIDE SEQUENCE</scope>
    <source>
        <strain evidence="1">5032</strain>
    </source>
</reference>
<evidence type="ECO:0008006" key="3">
    <source>
        <dbReference type="Google" id="ProtNLM"/>
    </source>
</evidence>
<comment type="caution">
    <text evidence="1">The sequence shown here is derived from an EMBL/GenBank/DDBJ whole genome shotgun (WGS) entry which is preliminary data.</text>
</comment>
<dbReference type="AlphaFoldDB" id="A0A9D2HPY1"/>
<reference evidence="1" key="1">
    <citation type="journal article" date="2021" name="PeerJ">
        <title>Extensive microbial diversity within the chicken gut microbiome revealed by metagenomics and culture.</title>
        <authorList>
            <person name="Gilroy R."/>
            <person name="Ravi A."/>
            <person name="Getino M."/>
            <person name="Pursley I."/>
            <person name="Horton D.L."/>
            <person name="Alikhan N.F."/>
            <person name="Baker D."/>
            <person name="Gharbi K."/>
            <person name="Hall N."/>
            <person name="Watson M."/>
            <person name="Adriaenssens E.M."/>
            <person name="Foster-Nyarko E."/>
            <person name="Jarju S."/>
            <person name="Secka A."/>
            <person name="Antonio M."/>
            <person name="Oren A."/>
            <person name="Chaudhuri R.R."/>
            <person name="La Ragione R."/>
            <person name="Hildebrand F."/>
            <person name="Pallen M.J."/>
        </authorList>
    </citation>
    <scope>NUCLEOTIDE SEQUENCE</scope>
    <source>
        <strain evidence="1">5032</strain>
    </source>
</reference>
<dbReference type="InterPro" id="IPR011990">
    <property type="entry name" value="TPR-like_helical_dom_sf"/>
</dbReference>
<accession>A0A9D2HPY1</accession>
<dbReference type="Gene3D" id="1.25.40.10">
    <property type="entry name" value="Tetratricopeptide repeat domain"/>
    <property type="match status" value="1"/>
</dbReference>
<proteinExistence type="predicted"/>
<evidence type="ECO:0000313" key="2">
    <source>
        <dbReference type="Proteomes" id="UP000823821"/>
    </source>
</evidence>
<gene>
    <name evidence="1" type="ORF">H9784_08800</name>
</gene>
<dbReference type="EMBL" id="DWZD01000047">
    <property type="protein sequence ID" value="HJA79643.1"/>
    <property type="molecule type" value="Genomic_DNA"/>
</dbReference>
<name>A0A9D2HPY1_9BACT</name>
<dbReference type="SUPFAM" id="SSF48452">
    <property type="entry name" value="TPR-like"/>
    <property type="match status" value="1"/>
</dbReference>
<protein>
    <recommendedName>
        <fullName evidence="3">Tetratricopeptide repeat protein</fullName>
    </recommendedName>
</protein>
<evidence type="ECO:0000313" key="1">
    <source>
        <dbReference type="EMBL" id="HJA79643.1"/>
    </source>
</evidence>
<organism evidence="1 2">
    <name type="scientific">Candidatus Desulfovibrio intestinavium</name>
    <dbReference type="NCBI Taxonomy" id="2838534"/>
    <lineage>
        <taxon>Bacteria</taxon>
        <taxon>Pseudomonadati</taxon>
        <taxon>Thermodesulfobacteriota</taxon>
        <taxon>Desulfovibrionia</taxon>
        <taxon>Desulfovibrionales</taxon>
        <taxon>Desulfovibrionaceae</taxon>
        <taxon>Desulfovibrio</taxon>
    </lineage>
</organism>